<name>A0A6J7MBR8_9ZZZZ</name>
<sequence>MLADTRVMFLGFSYGSSMNEHESSVVRSTTAEESIRQTLARYCMFCDDGRFEEWGLLFTLGTQLHVMGTTHSGRDRVQAFIEAGQPPELRGKHVVINPLILVSEDASSAQCWSDFLFVNRKGVITTTGRYHDELSLEPDGVWRFAIREIVFTGEEPQLLPEPSA</sequence>
<protein>
    <submittedName>
        <fullName evidence="2">Unannotated protein</fullName>
    </submittedName>
</protein>
<dbReference type="AlphaFoldDB" id="A0A6J7MBR8"/>
<accession>A0A6J7MBR8</accession>
<evidence type="ECO:0000313" key="2">
    <source>
        <dbReference type="EMBL" id="CAB4977215.1"/>
    </source>
</evidence>
<proteinExistence type="predicted"/>
<organism evidence="2">
    <name type="scientific">freshwater metagenome</name>
    <dbReference type="NCBI Taxonomy" id="449393"/>
    <lineage>
        <taxon>unclassified sequences</taxon>
        <taxon>metagenomes</taxon>
        <taxon>ecological metagenomes</taxon>
    </lineage>
</organism>
<dbReference type="InterPro" id="IPR032710">
    <property type="entry name" value="NTF2-like_dom_sf"/>
</dbReference>
<dbReference type="EMBL" id="CAFBOG010000060">
    <property type="protein sequence ID" value="CAB4977215.1"/>
    <property type="molecule type" value="Genomic_DNA"/>
</dbReference>
<dbReference type="InterPro" id="IPR037401">
    <property type="entry name" value="SnoaL-like"/>
</dbReference>
<dbReference type="SUPFAM" id="SSF54427">
    <property type="entry name" value="NTF2-like"/>
    <property type="match status" value="1"/>
</dbReference>
<dbReference type="Pfam" id="PF13577">
    <property type="entry name" value="SnoaL_4"/>
    <property type="match status" value="1"/>
</dbReference>
<gene>
    <name evidence="2" type="ORF">UFOPK3914_00809</name>
</gene>
<reference evidence="2" key="1">
    <citation type="submission" date="2020-05" db="EMBL/GenBank/DDBJ databases">
        <authorList>
            <person name="Chiriac C."/>
            <person name="Salcher M."/>
            <person name="Ghai R."/>
            <person name="Kavagutti S V."/>
        </authorList>
    </citation>
    <scope>NUCLEOTIDE SEQUENCE</scope>
</reference>
<evidence type="ECO:0000259" key="1">
    <source>
        <dbReference type="Pfam" id="PF13577"/>
    </source>
</evidence>
<dbReference type="Gene3D" id="3.10.450.50">
    <property type="match status" value="1"/>
</dbReference>
<feature type="domain" description="SnoaL-like" evidence="1">
    <location>
        <begin position="28"/>
        <end position="147"/>
    </location>
</feature>